<evidence type="ECO:0000256" key="8">
    <source>
        <dbReference type="ARBA" id="ARBA00022801"/>
    </source>
</evidence>
<evidence type="ECO:0000256" key="11">
    <source>
        <dbReference type="ARBA" id="ARBA00024535"/>
    </source>
</evidence>
<comment type="catalytic activity">
    <reaction evidence="11 12">
        <text>a UDP-3-O-[(3R)-3-hydroxyacyl]-N-acetyl-alpha-D-glucosamine + H2O = a UDP-3-O-[(3R)-3-hydroxyacyl]-alpha-D-glucosamine + acetate</text>
        <dbReference type="Rhea" id="RHEA:67816"/>
        <dbReference type="ChEBI" id="CHEBI:15377"/>
        <dbReference type="ChEBI" id="CHEBI:30089"/>
        <dbReference type="ChEBI" id="CHEBI:137740"/>
        <dbReference type="ChEBI" id="CHEBI:173225"/>
        <dbReference type="EC" id="3.5.1.108"/>
    </reaction>
</comment>
<organism evidence="13 14">
    <name type="scientific">SAR324 cluster bacterium</name>
    <dbReference type="NCBI Taxonomy" id="2024889"/>
    <lineage>
        <taxon>Bacteria</taxon>
        <taxon>Deltaproteobacteria</taxon>
        <taxon>SAR324 cluster</taxon>
    </lineage>
</organism>
<feature type="active site" description="Proton donor" evidence="12">
    <location>
        <position position="262"/>
    </location>
</feature>
<evidence type="ECO:0000256" key="6">
    <source>
        <dbReference type="ARBA" id="ARBA00022556"/>
    </source>
</evidence>
<comment type="pathway">
    <text evidence="3 12">Glycolipid biosynthesis; lipid IV(A) biosynthesis; lipid IV(A) from (3R)-3-hydroxytetradecanoyl-[acyl-carrier-protein] and UDP-N-acetyl-alpha-D-glucosamine: step 2/6.</text>
</comment>
<evidence type="ECO:0000256" key="1">
    <source>
        <dbReference type="ARBA" id="ARBA00001947"/>
    </source>
</evidence>
<evidence type="ECO:0000313" key="14">
    <source>
        <dbReference type="Proteomes" id="UP000218113"/>
    </source>
</evidence>
<dbReference type="GO" id="GO:0103117">
    <property type="term" value="F:UDP-3-O-acyl-N-acetylglucosamine deacetylase activity"/>
    <property type="evidence" value="ECO:0007669"/>
    <property type="project" value="UniProtKB-UniRule"/>
</dbReference>
<protein>
    <recommendedName>
        <fullName evidence="4 12">UDP-3-O-acyl-N-acetylglucosamine deacetylase</fullName>
        <shortName evidence="12">UDP-3-O-acyl-GlcNAc deacetylase</shortName>
        <ecNumber evidence="4 12">3.5.1.108</ecNumber>
    </recommendedName>
    <alternativeName>
        <fullName evidence="12">UDP-3-O-[R-3-hydroxymyristoyl]-N-acetylglucosamine deacetylase</fullName>
    </alternativeName>
</protein>
<keyword evidence="8 12" id="KW-0378">Hydrolase</keyword>
<dbReference type="SUPFAM" id="SSF54211">
    <property type="entry name" value="Ribosomal protein S5 domain 2-like"/>
    <property type="match status" value="2"/>
</dbReference>
<dbReference type="Proteomes" id="UP000218113">
    <property type="component" value="Unassembled WGS sequence"/>
</dbReference>
<dbReference type="InterPro" id="IPR015870">
    <property type="entry name" value="UDP-acyl_N-AcGlcN_deAcase_N"/>
</dbReference>
<reference evidence="14" key="1">
    <citation type="submission" date="2017-08" db="EMBL/GenBank/DDBJ databases">
        <title>A dynamic microbial community with high functional redundancy inhabits the cold, oxic subseafloor aquifer.</title>
        <authorList>
            <person name="Tully B.J."/>
            <person name="Wheat C.G."/>
            <person name="Glazer B.T."/>
            <person name="Huber J.A."/>
        </authorList>
    </citation>
    <scope>NUCLEOTIDE SEQUENCE [LARGE SCALE GENOMIC DNA]</scope>
</reference>
<dbReference type="InterPro" id="IPR020568">
    <property type="entry name" value="Ribosomal_Su5_D2-typ_SF"/>
</dbReference>
<keyword evidence="10 12" id="KW-0443">Lipid metabolism</keyword>
<keyword evidence="6 12" id="KW-0441">Lipid A biosynthesis</keyword>
<feature type="binding site" evidence="12">
    <location>
        <position position="238"/>
    </location>
    <ligand>
        <name>Zn(2+)</name>
        <dbReference type="ChEBI" id="CHEBI:29105"/>
    </ligand>
</feature>
<feature type="binding site" evidence="12">
    <location>
        <position position="76"/>
    </location>
    <ligand>
        <name>Zn(2+)</name>
        <dbReference type="ChEBI" id="CHEBI:29105"/>
    </ligand>
</feature>
<dbReference type="InterPro" id="IPR004463">
    <property type="entry name" value="UDP-acyl_GlcNac_deAcase"/>
</dbReference>
<dbReference type="PANTHER" id="PTHR33694">
    <property type="entry name" value="UDP-3-O-ACYL-N-ACETYLGLUCOSAMINE DEACETYLASE 1, MITOCHONDRIAL-RELATED"/>
    <property type="match status" value="1"/>
</dbReference>
<dbReference type="UniPathway" id="UPA00359">
    <property type="reaction ID" value="UER00478"/>
</dbReference>
<comment type="similarity">
    <text evidence="12">Belongs to the LpxC family.</text>
</comment>
<evidence type="ECO:0000313" key="13">
    <source>
        <dbReference type="EMBL" id="PCI25311.1"/>
    </source>
</evidence>
<sequence length="286" mass="32374">MNQTTINETCLLNGGVGLHSGIKSNLCFHPAPADHGIVFLRSDKQIEIPATYRYAKPTPLCTTLEREGVIVETIEHLLSVCNGMGIDNLLVELETIEIPIFDGSGYNFYKKLSQAGIRQLAQPKKVIRILEPITFQQGEIMIYVTPATAPSFTFSIDFDHPQIGQQEFSFNLTESNYSEQIVRAKTFCLEKDIPKMKELGLVKGGREDNAIILDKRGQFKNLDIMTWLNEPNLHKILDQVGDFYLADNYRIIGNVFSHKSGHSSHLAFIRYLMDECQDKYEVVELT</sequence>
<evidence type="ECO:0000256" key="9">
    <source>
        <dbReference type="ARBA" id="ARBA00022833"/>
    </source>
</evidence>
<evidence type="ECO:0000256" key="5">
    <source>
        <dbReference type="ARBA" id="ARBA00022516"/>
    </source>
</evidence>
<evidence type="ECO:0000256" key="3">
    <source>
        <dbReference type="ARBA" id="ARBA00005002"/>
    </source>
</evidence>
<dbReference type="HAMAP" id="MF_00388">
    <property type="entry name" value="LpxC"/>
    <property type="match status" value="1"/>
</dbReference>
<evidence type="ECO:0000256" key="4">
    <source>
        <dbReference type="ARBA" id="ARBA00012745"/>
    </source>
</evidence>
<dbReference type="GO" id="GO:0009245">
    <property type="term" value="P:lipid A biosynthetic process"/>
    <property type="evidence" value="ECO:0007669"/>
    <property type="project" value="UniProtKB-UniRule"/>
</dbReference>
<dbReference type="PANTHER" id="PTHR33694:SF1">
    <property type="entry name" value="UDP-3-O-ACYL-N-ACETYLGLUCOSAMINE DEACETYLASE 1, MITOCHONDRIAL-RELATED"/>
    <property type="match status" value="1"/>
</dbReference>
<dbReference type="AlphaFoldDB" id="A0A2A4SW62"/>
<dbReference type="GO" id="GO:0016020">
    <property type="term" value="C:membrane"/>
    <property type="evidence" value="ECO:0007669"/>
    <property type="project" value="GOC"/>
</dbReference>
<evidence type="ECO:0000256" key="12">
    <source>
        <dbReference type="HAMAP-Rule" id="MF_00388"/>
    </source>
</evidence>
<name>A0A2A4SW62_9DELT</name>
<evidence type="ECO:0000256" key="10">
    <source>
        <dbReference type="ARBA" id="ARBA00023098"/>
    </source>
</evidence>
<accession>A0A2A4SW62</accession>
<proteinExistence type="inferred from homology"/>
<comment type="function">
    <text evidence="2 12">Catalyzes the hydrolysis of UDP-3-O-myristoyl-N-acetylglucosamine to form UDP-3-O-myristoylglucosamine and acetate, the committed step in lipid A biosynthesis.</text>
</comment>
<keyword evidence="5 12" id="KW-0444">Lipid biosynthesis</keyword>
<comment type="cofactor">
    <cofactor evidence="1 12">
        <name>Zn(2+)</name>
        <dbReference type="ChEBI" id="CHEBI:29105"/>
    </cofactor>
</comment>
<dbReference type="Gene3D" id="3.30.230.20">
    <property type="entry name" value="lpxc deacetylase, domain 1"/>
    <property type="match status" value="1"/>
</dbReference>
<keyword evidence="9 12" id="KW-0862">Zinc</keyword>
<gene>
    <name evidence="12 13" type="primary">lpxC</name>
    <name evidence="13" type="ORF">COB67_10750</name>
</gene>
<dbReference type="InterPro" id="IPR011334">
    <property type="entry name" value="UDP-acyl_GlcNac_deAcase_C"/>
</dbReference>
<dbReference type="NCBIfam" id="TIGR00325">
    <property type="entry name" value="lpxC"/>
    <property type="match status" value="1"/>
</dbReference>
<comment type="caution">
    <text evidence="13">The sequence shown here is derived from an EMBL/GenBank/DDBJ whole genome shotgun (WGS) entry which is preliminary data.</text>
</comment>
<keyword evidence="7 12" id="KW-0479">Metal-binding</keyword>
<dbReference type="EMBL" id="NVSR01000114">
    <property type="protein sequence ID" value="PCI25311.1"/>
    <property type="molecule type" value="Genomic_DNA"/>
</dbReference>
<dbReference type="Pfam" id="PF03331">
    <property type="entry name" value="LpxC"/>
    <property type="match status" value="1"/>
</dbReference>
<feature type="binding site" evidence="12">
    <location>
        <position position="234"/>
    </location>
    <ligand>
        <name>Zn(2+)</name>
        <dbReference type="ChEBI" id="CHEBI:29105"/>
    </ligand>
</feature>
<evidence type="ECO:0000256" key="2">
    <source>
        <dbReference type="ARBA" id="ARBA00002923"/>
    </source>
</evidence>
<dbReference type="Gene3D" id="3.30.1700.10">
    <property type="entry name" value="lpxc deacetylase, domain 2"/>
    <property type="match status" value="1"/>
</dbReference>
<dbReference type="GO" id="GO:0046872">
    <property type="term" value="F:metal ion binding"/>
    <property type="evidence" value="ECO:0007669"/>
    <property type="project" value="UniProtKB-KW"/>
</dbReference>
<evidence type="ECO:0000256" key="7">
    <source>
        <dbReference type="ARBA" id="ARBA00022723"/>
    </source>
</evidence>
<dbReference type="EC" id="3.5.1.108" evidence="4 12"/>